<dbReference type="SUPFAM" id="SSF51905">
    <property type="entry name" value="FAD/NAD(P)-binding domain"/>
    <property type="match status" value="1"/>
</dbReference>
<keyword evidence="3" id="KW-1185">Reference proteome</keyword>
<evidence type="ECO:0000259" key="1">
    <source>
        <dbReference type="Pfam" id="PF01494"/>
    </source>
</evidence>
<name>A0A930V3D5_9ACTN</name>
<dbReference type="InterPro" id="IPR002938">
    <property type="entry name" value="FAD-bd"/>
</dbReference>
<sequence length="497" mass="54520">MTDARAGRVGERVVVLGGSVAGLCAAAAVAPHFAEVVVLERDDLPADAEHRRGAPQSKHPHFLLNAGRTAIGRLYPGIEEELVGLGAVVRNPAAETAYGEHAGWAPRVTGQMTMLYSSRVLLERGLRDRAKALPNVVFHERAQATGLLTADGGTARGRVTGVTWRDAAGGERELRADLVVDCLGRGSSVGGWLVEAGWAAPRELTLDAKAVYSSRWYTMPEGEQRPGWWWSHLALLPTNQSGPHAVEHDYLCTVFPIEHDARIVFMGSWGHEMPRTVTDFEAAAERTRTPYFSGVMKQLEPTSEVFVTRSTGNRWRRYDEMEHPPTGLVSLGDATCAFNPLYGQGMSAAACSAVILADRLAQTSSVDPAFHRTFSREHRRFLEVPWTLAVARDQGYDHAEGTETAAAWRRRIAMRIAWPALALVSAAGREDPAVEQHFGRVFNLEESLGQMVRNPRFLVGVARFWVRSRLGRTSLPAGYDLLGEPPAMNHDHLVGRS</sequence>
<evidence type="ECO:0000313" key="2">
    <source>
        <dbReference type="EMBL" id="MBF4162469.1"/>
    </source>
</evidence>
<dbReference type="PANTHER" id="PTHR43422:SF3">
    <property type="entry name" value="THIAMINE THIAZOLE SYNTHASE"/>
    <property type="match status" value="1"/>
</dbReference>
<accession>A0A930V3D5</accession>
<keyword evidence="2" id="KW-0503">Monooxygenase</keyword>
<keyword evidence="2" id="KW-0560">Oxidoreductase</keyword>
<gene>
    <name evidence="2" type="ORF">ISG29_12270</name>
</gene>
<feature type="domain" description="FAD-binding" evidence="1">
    <location>
        <begin position="13"/>
        <end position="380"/>
    </location>
</feature>
<comment type="caution">
    <text evidence="2">The sequence shown here is derived from an EMBL/GenBank/DDBJ whole genome shotgun (WGS) entry which is preliminary data.</text>
</comment>
<proteinExistence type="predicted"/>
<dbReference type="GO" id="GO:0004497">
    <property type="term" value="F:monooxygenase activity"/>
    <property type="evidence" value="ECO:0007669"/>
    <property type="project" value="UniProtKB-KW"/>
</dbReference>
<dbReference type="Proteomes" id="UP000656804">
    <property type="component" value="Unassembled WGS sequence"/>
</dbReference>
<protein>
    <submittedName>
        <fullName evidence="2">FAD-dependent monooxygenase</fullName>
    </submittedName>
</protein>
<dbReference type="Gene3D" id="3.50.50.60">
    <property type="entry name" value="FAD/NAD(P)-binding domain"/>
    <property type="match status" value="1"/>
</dbReference>
<dbReference type="Pfam" id="PF01494">
    <property type="entry name" value="FAD_binding_3"/>
    <property type="match status" value="1"/>
</dbReference>
<reference evidence="2" key="1">
    <citation type="submission" date="2020-11" db="EMBL/GenBank/DDBJ databases">
        <title>Nocardioides sp. CBS4Y-1, whole genome shotgun sequence.</title>
        <authorList>
            <person name="Tuo L."/>
        </authorList>
    </citation>
    <scope>NUCLEOTIDE SEQUENCE</scope>
    <source>
        <strain evidence="2">CBS4Y-1</strain>
    </source>
</reference>
<dbReference type="InterPro" id="IPR036188">
    <property type="entry name" value="FAD/NAD-bd_sf"/>
</dbReference>
<organism evidence="2 3">
    <name type="scientific">Nocardioides acrostichi</name>
    <dbReference type="NCBI Taxonomy" id="2784339"/>
    <lineage>
        <taxon>Bacteria</taxon>
        <taxon>Bacillati</taxon>
        <taxon>Actinomycetota</taxon>
        <taxon>Actinomycetes</taxon>
        <taxon>Propionibacteriales</taxon>
        <taxon>Nocardioidaceae</taxon>
        <taxon>Nocardioides</taxon>
    </lineage>
</organism>
<dbReference type="EMBL" id="JADIVZ010000005">
    <property type="protein sequence ID" value="MBF4162469.1"/>
    <property type="molecule type" value="Genomic_DNA"/>
</dbReference>
<dbReference type="RefSeq" id="WP_194503721.1">
    <property type="nucleotide sequence ID" value="NZ_JADIVZ010000005.1"/>
</dbReference>
<evidence type="ECO:0000313" key="3">
    <source>
        <dbReference type="Proteomes" id="UP000656804"/>
    </source>
</evidence>
<dbReference type="AlphaFoldDB" id="A0A930V3D5"/>
<dbReference type="PANTHER" id="PTHR43422">
    <property type="entry name" value="THIAMINE THIAZOLE SYNTHASE"/>
    <property type="match status" value="1"/>
</dbReference>
<dbReference type="GO" id="GO:0071949">
    <property type="term" value="F:FAD binding"/>
    <property type="evidence" value="ECO:0007669"/>
    <property type="project" value="InterPro"/>
</dbReference>